<keyword evidence="3" id="KW-1185">Reference proteome</keyword>
<accession>A0ABY6W7F2</accession>
<organism evidence="2 3">
    <name type="scientific">Pandoraea soli</name>
    <dbReference type="NCBI Taxonomy" id="2508293"/>
    <lineage>
        <taxon>Bacteria</taxon>
        <taxon>Pseudomonadati</taxon>
        <taxon>Pseudomonadota</taxon>
        <taxon>Betaproteobacteria</taxon>
        <taxon>Burkholderiales</taxon>
        <taxon>Burkholderiaceae</taxon>
        <taxon>Pandoraea</taxon>
    </lineage>
</organism>
<dbReference type="Proteomes" id="UP000405357">
    <property type="component" value="Unassembled WGS sequence"/>
</dbReference>
<evidence type="ECO:0000313" key="3">
    <source>
        <dbReference type="Proteomes" id="UP000405357"/>
    </source>
</evidence>
<comment type="caution">
    <text evidence="2">The sequence shown here is derived from an EMBL/GenBank/DDBJ whole genome shotgun (WGS) entry which is preliminary data.</text>
</comment>
<feature type="region of interest" description="Disordered" evidence="1">
    <location>
        <begin position="50"/>
        <end position="87"/>
    </location>
</feature>
<evidence type="ECO:0000313" key="2">
    <source>
        <dbReference type="EMBL" id="VVE35731.1"/>
    </source>
</evidence>
<dbReference type="EMBL" id="CABPSG010000014">
    <property type="protein sequence ID" value="VVE35731.1"/>
    <property type="molecule type" value="Genomic_DNA"/>
</dbReference>
<gene>
    <name evidence="2" type="ORF">PSO31014_03876</name>
</gene>
<evidence type="ECO:0000256" key="1">
    <source>
        <dbReference type="SAM" id="MobiDB-lite"/>
    </source>
</evidence>
<reference evidence="2 3" key="1">
    <citation type="submission" date="2019-08" db="EMBL/GenBank/DDBJ databases">
        <authorList>
            <person name="Peeters C."/>
        </authorList>
    </citation>
    <scope>NUCLEOTIDE SEQUENCE [LARGE SCALE GENOMIC DNA]</scope>
    <source>
        <strain evidence="2 3">LMG 31014</strain>
    </source>
</reference>
<name>A0ABY6W7F2_9BURK</name>
<sequence length="168" mass="18512">MTGRVLRRCPIGVLSTVRDDGRVINETRYRTMRQDRRHPMRFTNRHTLRDALTHRARTRSGRDHGMPPLDAGRSRRRWPRPPRATVPPQCGVRRRVLARGATLLDVMFAVLALTAGAQGFARWQAAGGMSSAELASTPSVTMMALPARGAAQSRAPAAGDAWLVLGQP</sequence>
<protein>
    <submittedName>
        <fullName evidence="2">Uncharacterized protein</fullName>
    </submittedName>
</protein>
<proteinExistence type="predicted"/>